<feature type="transmembrane region" description="Helical" evidence="6">
    <location>
        <begin position="76"/>
        <end position="95"/>
    </location>
</feature>
<comment type="similarity">
    <text evidence="2 6">Belongs to the drug/metabolite transporter (DMT) superfamily. Plant drug/metabolite exporter (P-DME) (TC 2.A.7.4) family.</text>
</comment>
<evidence type="ECO:0000259" key="7">
    <source>
        <dbReference type="Pfam" id="PF00892"/>
    </source>
</evidence>
<feature type="domain" description="EamA" evidence="7">
    <location>
        <begin position="11"/>
        <end position="93"/>
    </location>
</feature>
<keyword evidence="5 6" id="KW-0472">Membrane</keyword>
<sequence>MAFFLEANYMEIWKLASIWELPCILYGGVFASGANFFMQSWCISVKGPLYSAIFTPLSAVITTILSTLVLHEELHIGSVLGAIVIILGLYVVLWGKADDASSEGLAIRSDDSESILEQDCMGVKTVRNLSLSGIIRINQGTWEILEDANWQGPRLTFFLSRSVLGAVTIGLYVVLWGTEDDGESESMVEQDNIVVKVESESHCYLKTRTLILLRHVNDIALL</sequence>
<organism evidence="8">
    <name type="scientific">Aegilops tauschii</name>
    <name type="common">Tausch's goatgrass</name>
    <name type="synonym">Aegilops squarrosa</name>
    <dbReference type="NCBI Taxonomy" id="37682"/>
    <lineage>
        <taxon>Eukaryota</taxon>
        <taxon>Viridiplantae</taxon>
        <taxon>Streptophyta</taxon>
        <taxon>Embryophyta</taxon>
        <taxon>Tracheophyta</taxon>
        <taxon>Spermatophyta</taxon>
        <taxon>Magnoliopsida</taxon>
        <taxon>Liliopsida</taxon>
        <taxon>Poales</taxon>
        <taxon>Poaceae</taxon>
        <taxon>BOP clade</taxon>
        <taxon>Pooideae</taxon>
        <taxon>Triticodae</taxon>
        <taxon>Triticeae</taxon>
        <taxon>Triticinae</taxon>
        <taxon>Aegilops</taxon>
    </lineage>
</organism>
<dbReference type="PANTHER" id="PTHR31218">
    <property type="entry name" value="WAT1-RELATED PROTEIN"/>
    <property type="match status" value="1"/>
</dbReference>
<feature type="transmembrane region" description="Helical" evidence="6">
    <location>
        <begin position="49"/>
        <end position="70"/>
    </location>
</feature>
<dbReference type="Gene3D" id="1.10.3730.20">
    <property type="match status" value="1"/>
</dbReference>
<evidence type="ECO:0000256" key="2">
    <source>
        <dbReference type="ARBA" id="ARBA00007635"/>
    </source>
</evidence>
<evidence type="ECO:0000256" key="6">
    <source>
        <dbReference type="RuleBase" id="RU363077"/>
    </source>
</evidence>
<name>M8ATV9_AEGTA</name>
<evidence type="ECO:0000256" key="1">
    <source>
        <dbReference type="ARBA" id="ARBA00004141"/>
    </source>
</evidence>
<evidence type="ECO:0000256" key="4">
    <source>
        <dbReference type="ARBA" id="ARBA00022989"/>
    </source>
</evidence>
<dbReference type="ExpressionAtlas" id="M8ATV9">
    <property type="expression patterns" value="baseline"/>
</dbReference>
<feature type="transmembrane region" description="Helical" evidence="6">
    <location>
        <begin position="12"/>
        <end position="37"/>
    </location>
</feature>
<dbReference type="EnsemblPlants" id="EMT05125">
    <property type="protein sequence ID" value="EMT05125"/>
    <property type="gene ID" value="F775_08259"/>
</dbReference>
<dbReference type="InterPro" id="IPR030184">
    <property type="entry name" value="WAT1-related"/>
</dbReference>
<keyword evidence="3 6" id="KW-0812">Transmembrane</keyword>
<dbReference type="GO" id="GO:0016020">
    <property type="term" value="C:membrane"/>
    <property type="evidence" value="ECO:0007669"/>
    <property type="project" value="UniProtKB-SubCell"/>
</dbReference>
<dbReference type="InterPro" id="IPR037185">
    <property type="entry name" value="EmrE-like"/>
</dbReference>
<protein>
    <recommendedName>
        <fullName evidence="6">WAT1-related protein</fullName>
    </recommendedName>
</protein>
<comment type="subcellular location">
    <subcellularLocation>
        <location evidence="1 6">Membrane</location>
        <topology evidence="1 6">Multi-pass membrane protein</topology>
    </subcellularLocation>
</comment>
<evidence type="ECO:0000256" key="3">
    <source>
        <dbReference type="ARBA" id="ARBA00022692"/>
    </source>
</evidence>
<proteinExistence type="inferred from homology"/>
<dbReference type="Pfam" id="PF00892">
    <property type="entry name" value="EamA"/>
    <property type="match status" value="1"/>
</dbReference>
<keyword evidence="4 6" id="KW-1133">Transmembrane helix</keyword>
<dbReference type="SUPFAM" id="SSF103481">
    <property type="entry name" value="Multidrug resistance efflux transporter EmrE"/>
    <property type="match status" value="1"/>
</dbReference>
<feature type="transmembrane region" description="Helical" evidence="6">
    <location>
        <begin position="158"/>
        <end position="177"/>
    </location>
</feature>
<accession>M8ATV9</accession>
<dbReference type="GO" id="GO:0022857">
    <property type="term" value="F:transmembrane transporter activity"/>
    <property type="evidence" value="ECO:0007669"/>
    <property type="project" value="InterPro"/>
</dbReference>
<evidence type="ECO:0000313" key="8">
    <source>
        <dbReference type="EnsemblPlants" id="EMT05125"/>
    </source>
</evidence>
<comment type="caution">
    <text evidence="6">Lacks conserved residue(s) required for the propagation of feature annotation.</text>
</comment>
<reference evidence="8" key="1">
    <citation type="submission" date="2015-06" db="UniProtKB">
        <authorList>
            <consortium name="EnsemblPlants"/>
        </authorList>
    </citation>
    <scope>IDENTIFICATION</scope>
</reference>
<evidence type="ECO:0000256" key="5">
    <source>
        <dbReference type="ARBA" id="ARBA00023136"/>
    </source>
</evidence>
<dbReference type="AlphaFoldDB" id="M8ATV9"/>
<dbReference type="InterPro" id="IPR000620">
    <property type="entry name" value="EamA_dom"/>
</dbReference>